<dbReference type="SUPFAM" id="SSF52540">
    <property type="entry name" value="P-loop containing nucleoside triphosphate hydrolases"/>
    <property type="match status" value="1"/>
</dbReference>
<evidence type="ECO:0000313" key="3">
    <source>
        <dbReference type="Proteomes" id="UP001164963"/>
    </source>
</evidence>
<reference evidence="2" key="1">
    <citation type="journal article" date="2022" name="Front. Microbiol.">
        <title>Mirubactin C rescues the lethal effect of cell wall biosynthesis mutations in Bacillus subtilis.</title>
        <authorList>
            <person name="Kepplinger B."/>
            <person name="Wen X."/>
            <person name="Tyler A.R."/>
            <person name="Kim B.Y."/>
            <person name="Brown J."/>
            <person name="Banks P."/>
            <person name="Dashti Y."/>
            <person name="Mackenzie E.S."/>
            <person name="Wills C."/>
            <person name="Kawai Y."/>
            <person name="Waldron K.J."/>
            <person name="Allenby N.E.E."/>
            <person name="Wu L.J."/>
            <person name="Hall M.J."/>
            <person name="Errington J."/>
        </authorList>
    </citation>
    <scope>NUCLEOTIDE SEQUENCE</scope>
    <source>
        <strain evidence="2">MDA8-470</strain>
    </source>
</reference>
<dbReference type="Proteomes" id="UP001164963">
    <property type="component" value="Chromosome"/>
</dbReference>
<feature type="region of interest" description="Disordered" evidence="1">
    <location>
        <begin position="256"/>
        <end position="289"/>
    </location>
</feature>
<accession>A0ABY6PUK6</accession>
<organism evidence="2 3">
    <name type="scientific">Streptomyces drozdowiczii</name>
    <dbReference type="NCBI Taxonomy" id="202862"/>
    <lineage>
        <taxon>Bacteria</taxon>
        <taxon>Bacillati</taxon>
        <taxon>Actinomycetota</taxon>
        <taxon>Actinomycetes</taxon>
        <taxon>Kitasatosporales</taxon>
        <taxon>Streptomycetaceae</taxon>
        <taxon>Streptomyces</taxon>
    </lineage>
</organism>
<evidence type="ECO:0000313" key="2">
    <source>
        <dbReference type="EMBL" id="UZK55652.1"/>
    </source>
</evidence>
<evidence type="ECO:0000256" key="1">
    <source>
        <dbReference type="SAM" id="MobiDB-lite"/>
    </source>
</evidence>
<protein>
    <submittedName>
        <fullName evidence="2">Uncharacterized protein</fullName>
    </submittedName>
</protein>
<dbReference type="InterPro" id="IPR027417">
    <property type="entry name" value="P-loop_NTPase"/>
</dbReference>
<dbReference type="RefSeq" id="WP_073966381.1">
    <property type="nucleotide sequence ID" value="NZ_CP098740.1"/>
</dbReference>
<dbReference type="Gene3D" id="3.40.50.300">
    <property type="entry name" value="P-loop containing nucleotide triphosphate hydrolases"/>
    <property type="match status" value="1"/>
</dbReference>
<gene>
    <name evidence="2" type="ORF">NEH16_17330</name>
</gene>
<name>A0ABY6PUK6_9ACTN</name>
<proteinExistence type="predicted"/>
<keyword evidence="3" id="KW-1185">Reference proteome</keyword>
<sequence>MSVIALAGGTGAPGVTSTALALLLAWPLDPGRRMILAECDPDGGAVLAGALQGRMDARYGLRNLAVAQRKDELVEAFWRQLVDISEDNSSSRLLLPGITDPAQAAGLDPAWGSLAELFARIEDHQHDVLVDLGRRGAFGASAVLAKRADVVVMVVRNTLRGVQSAQVRVEALRKSLAGPGGTGADALAVLLVEGGPYKSGEVEKALGVPVLATIPWRPKQAEVLSDGVDGGSRFDRSDLMRAARAATGPLRERVALRRDRLAPRAPGPYNQGTYQQQGPYGEGDMAHAR</sequence>
<dbReference type="EMBL" id="CP098740">
    <property type="protein sequence ID" value="UZK55652.1"/>
    <property type="molecule type" value="Genomic_DNA"/>
</dbReference>